<dbReference type="GO" id="GO:0045041">
    <property type="term" value="P:protein import into mitochondrial intermembrane space"/>
    <property type="evidence" value="ECO:0007669"/>
    <property type="project" value="TreeGrafter"/>
</dbReference>
<dbReference type="GO" id="GO:0008270">
    <property type="term" value="F:zinc ion binding"/>
    <property type="evidence" value="ECO:0007669"/>
    <property type="project" value="UniProtKB-KW"/>
</dbReference>
<feature type="domain" description="CHY-type" evidence="4">
    <location>
        <begin position="9"/>
        <end position="89"/>
    </location>
</feature>
<evidence type="ECO:0000259" key="4">
    <source>
        <dbReference type="PROSITE" id="PS51266"/>
    </source>
</evidence>
<comment type="caution">
    <text evidence="5">The sequence shown here is derived from an EMBL/GenBank/DDBJ whole genome shotgun (WGS) entry which is preliminary data.</text>
</comment>
<keyword evidence="3" id="KW-0862">Zinc</keyword>
<gene>
    <name evidence="5" type="ORF">FDO65_16625</name>
</gene>
<sequence>MTVELAGRLVDAQSRCTHYRTEVDVVAIRFACCEPYYGCHLCHAECADHPAVVWPATERQVQAVACGVCRRTLAIEEYVVADGCPHCGAAFNPRCRLHHHLYFG</sequence>
<evidence type="ECO:0000313" key="6">
    <source>
        <dbReference type="Proteomes" id="UP000306985"/>
    </source>
</evidence>
<dbReference type="PANTHER" id="PTHR28082:SF1">
    <property type="entry name" value="HELPER OF TIM PROTEIN 13"/>
    <property type="match status" value="1"/>
</dbReference>
<evidence type="ECO:0000256" key="2">
    <source>
        <dbReference type="ARBA" id="ARBA00022771"/>
    </source>
</evidence>
<proteinExistence type="predicted"/>
<dbReference type="Pfam" id="PF05495">
    <property type="entry name" value="zf-CHY"/>
    <property type="match status" value="1"/>
</dbReference>
<dbReference type="RefSeq" id="WP_137450848.1">
    <property type="nucleotide sequence ID" value="NZ_SZZH01000004.1"/>
</dbReference>
<evidence type="ECO:0000313" key="5">
    <source>
        <dbReference type="EMBL" id="TKV57764.1"/>
    </source>
</evidence>
<evidence type="ECO:0000256" key="1">
    <source>
        <dbReference type="ARBA" id="ARBA00022723"/>
    </source>
</evidence>
<keyword evidence="2" id="KW-0863">Zinc-finger</keyword>
<dbReference type="SUPFAM" id="SSF161219">
    <property type="entry name" value="CHY zinc finger-like"/>
    <property type="match status" value="1"/>
</dbReference>
<dbReference type="PIRSF" id="PIRSF017292">
    <property type="entry name" value="UCP017292_Znf_CHY"/>
    <property type="match status" value="1"/>
</dbReference>
<dbReference type="InterPro" id="IPR016694">
    <property type="entry name" value="UCP017292"/>
</dbReference>
<dbReference type="PANTHER" id="PTHR28082">
    <property type="entry name" value="ZINC FINGER PROTEIN"/>
    <property type="match status" value="1"/>
</dbReference>
<dbReference type="InterPro" id="IPR008913">
    <property type="entry name" value="Znf_CHY"/>
</dbReference>
<dbReference type="EMBL" id="SZZH01000004">
    <property type="protein sequence ID" value="TKV57764.1"/>
    <property type="molecule type" value="Genomic_DNA"/>
</dbReference>
<dbReference type="InterPro" id="IPR037274">
    <property type="entry name" value="Znf_CHY_sf"/>
</dbReference>
<dbReference type="OrthoDB" id="882119at2"/>
<accession>A0A4U6QCE8</accession>
<protein>
    <recommendedName>
        <fullName evidence="4">CHY-type domain-containing protein</fullName>
    </recommendedName>
</protein>
<name>A0A4U6QCE8_9ACTN</name>
<dbReference type="AlphaFoldDB" id="A0A4U6QCE8"/>
<dbReference type="Proteomes" id="UP000306985">
    <property type="component" value="Unassembled WGS sequence"/>
</dbReference>
<keyword evidence="6" id="KW-1185">Reference proteome</keyword>
<reference evidence="5 6" key="1">
    <citation type="submission" date="2019-05" db="EMBL/GenBank/DDBJ databases">
        <title>Nakamurella sp. N5BH11, whole genome shotgun sequence.</title>
        <authorList>
            <person name="Tuo L."/>
        </authorList>
    </citation>
    <scope>NUCLEOTIDE SEQUENCE [LARGE SCALE GENOMIC DNA]</scope>
    <source>
        <strain evidence="5 6">N5BH11</strain>
    </source>
</reference>
<dbReference type="PROSITE" id="PS51266">
    <property type="entry name" value="ZF_CHY"/>
    <property type="match status" value="1"/>
</dbReference>
<keyword evidence="1" id="KW-0479">Metal-binding</keyword>
<organism evidence="5 6">
    <name type="scientific">Nakamurella flava</name>
    <dbReference type="NCBI Taxonomy" id="2576308"/>
    <lineage>
        <taxon>Bacteria</taxon>
        <taxon>Bacillati</taxon>
        <taxon>Actinomycetota</taxon>
        <taxon>Actinomycetes</taxon>
        <taxon>Nakamurellales</taxon>
        <taxon>Nakamurellaceae</taxon>
        <taxon>Nakamurella</taxon>
    </lineage>
</organism>
<dbReference type="InterPro" id="IPR052604">
    <property type="entry name" value="Mito_Tim_assembly_helper"/>
</dbReference>
<evidence type="ECO:0000256" key="3">
    <source>
        <dbReference type="ARBA" id="ARBA00022833"/>
    </source>
</evidence>